<keyword evidence="1" id="KW-0732">Signal</keyword>
<dbReference type="InterPro" id="IPR052179">
    <property type="entry name" value="DD-CPase-like"/>
</dbReference>
<evidence type="ECO:0000259" key="2">
    <source>
        <dbReference type="Pfam" id="PF02557"/>
    </source>
</evidence>
<organism evidence="3 4">
    <name type="scientific">Nocardia thailandica</name>
    <dbReference type="NCBI Taxonomy" id="257275"/>
    <lineage>
        <taxon>Bacteria</taxon>
        <taxon>Bacillati</taxon>
        <taxon>Actinomycetota</taxon>
        <taxon>Actinomycetes</taxon>
        <taxon>Mycobacteriales</taxon>
        <taxon>Nocardiaceae</taxon>
        <taxon>Nocardia</taxon>
    </lineage>
</organism>
<dbReference type="InterPro" id="IPR009045">
    <property type="entry name" value="Zn_M74/Hedgehog-like"/>
</dbReference>
<dbReference type="Pfam" id="PF02557">
    <property type="entry name" value="VanY"/>
    <property type="match status" value="1"/>
</dbReference>
<gene>
    <name evidence="3" type="ORF">ACFYTF_13850</name>
</gene>
<sequence>MWTARAGVADRVLVTVAAAAAAVVLPVAGAAHAAPDQLEKLGSAAGTEGLDPKLAAAYTLAERQAHAEGVPLSITSGYRSPEQQDALWQDGLATYGSPEEARRWVLPPQESTHVSGHAVDVGPQVGAAWLETNGNRWGLCRTFDNEWWHFELVTTPGTPCPPRVPDASQR</sequence>
<keyword evidence="4" id="KW-1185">Reference proteome</keyword>
<dbReference type="RefSeq" id="WP_387700546.1">
    <property type="nucleotide sequence ID" value="NZ_JBIAMX010000007.1"/>
</dbReference>
<dbReference type="SUPFAM" id="SSF55166">
    <property type="entry name" value="Hedgehog/DD-peptidase"/>
    <property type="match status" value="1"/>
</dbReference>
<dbReference type="CDD" id="cd14846">
    <property type="entry name" value="Peptidase_M15_like"/>
    <property type="match status" value="1"/>
</dbReference>
<proteinExistence type="predicted"/>
<dbReference type="InterPro" id="IPR003709">
    <property type="entry name" value="VanY-like_core_dom"/>
</dbReference>
<dbReference type="Proteomes" id="UP001601444">
    <property type="component" value="Unassembled WGS sequence"/>
</dbReference>
<dbReference type="PANTHER" id="PTHR34385">
    <property type="entry name" value="D-ALANYL-D-ALANINE CARBOXYPEPTIDASE"/>
    <property type="match status" value="1"/>
</dbReference>
<accession>A0ABW6PNC2</accession>
<evidence type="ECO:0000256" key="1">
    <source>
        <dbReference type="SAM" id="SignalP"/>
    </source>
</evidence>
<dbReference type="EMBL" id="JBIAMX010000007">
    <property type="protein sequence ID" value="MFF0543910.1"/>
    <property type="molecule type" value="Genomic_DNA"/>
</dbReference>
<evidence type="ECO:0000313" key="4">
    <source>
        <dbReference type="Proteomes" id="UP001601444"/>
    </source>
</evidence>
<feature type="domain" description="D-alanyl-D-alanine carboxypeptidase-like core" evidence="2">
    <location>
        <begin position="50"/>
        <end position="144"/>
    </location>
</feature>
<protein>
    <submittedName>
        <fullName evidence="3">M15 family metallopeptidase</fullName>
    </submittedName>
</protein>
<dbReference type="Gene3D" id="3.30.1380.10">
    <property type="match status" value="1"/>
</dbReference>
<feature type="chain" id="PRO_5045498567" evidence="1">
    <location>
        <begin position="34"/>
        <end position="170"/>
    </location>
</feature>
<reference evidence="3 4" key="1">
    <citation type="submission" date="2024-10" db="EMBL/GenBank/DDBJ databases">
        <title>The Natural Products Discovery Center: Release of the First 8490 Sequenced Strains for Exploring Actinobacteria Biosynthetic Diversity.</title>
        <authorList>
            <person name="Kalkreuter E."/>
            <person name="Kautsar S.A."/>
            <person name="Yang D."/>
            <person name="Bader C.D."/>
            <person name="Teijaro C.N."/>
            <person name="Fluegel L."/>
            <person name="Davis C.M."/>
            <person name="Simpson J.R."/>
            <person name="Lauterbach L."/>
            <person name="Steele A.D."/>
            <person name="Gui C."/>
            <person name="Meng S."/>
            <person name="Li G."/>
            <person name="Viehrig K."/>
            <person name="Ye F."/>
            <person name="Su P."/>
            <person name="Kiefer A.F."/>
            <person name="Nichols A."/>
            <person name="Cepeda A.J."/>
            <person name="Yan W."/>
            <person name="Fan B."/>
            <person name="Jiang Y."/>
            <person name="Adhikari A."/>
            <person name="Zheng C.-J."/>
            <person name="Schuster L."/>
            <person name="Cowan T.M."/>
            <person name="Smanski M.J."/>
            <person name="Chevrette M.G."/>
            <person name="De Carvalho L.P.S."/>
            <person name="Shen B."/>
        </authorList>
    </citation>
    <scope>NUCLEOTIDE SEQUENCE [LARGE SCALE GENOMIC DNA]</scope>
    <source>
        <strain evidence="3 4">NPDC004045</strain>
    </source>
</reference>
<name>A0ABW6PNC2_9NOCA</name>
<comment type="caution">
    <text evidence="3">The sequence shown here is derived from an EMBL/GenBank/DDBJ whole genome shotgun (WGS) entry which is preliminary data.</text>
</comment>
<evidence type="ECO:0000313" key="3">
    <source>
        <dbReference type="EMBL" id="MFF0543910.1"/>
    </source>
</evidence>
<feature type="signal peptide" evidence="1">
    <location>
        <begin position="1"/>
        <end position="33"/>
    </location>
</feature>
<dbReference type="PANTHER" id="PTHR34385:SF1">
    <property type="entry name" value="PEPTIDOGLYCAN L-ALANYL-D-GLUTAMATE ENDOPEPTIDASE CWLK"/>
    <property type="match status" value="1"/>
</dbReference>